<evidence type="ECO:0000313" key="2">
    <source>
        <dbReference type="EMBL" id="CAG6483092.1"/>
    </source>
</evidence>
<feature type="compositionally biased region" description="Polar residues" evidence="1">
    <location>
        <begin position="48"/>
        <end position="57"/>
    </location>
</feature>
<evidence type="ECO:0000256" key="1">
    <source>
        <dbReference type="SAM" id="MobiDB-lite"/>
    </source>
</evidence>
<feature type="compositionally biased region" description="Polar residues" evidence="1">
    <location>
        <begin position="12"/>
        <end position="21"/>
    </location>
</feature>
<protein>
    <submittedName>
        <fullName evidence="2">(northern house mosquito) hypothetical protein</fullName>
    </submittedName>
</protein>
<accession>A0A8D8BXB8</accession>
<sequence>MGSLQPAEMLHLQTNIQNRRSPSPAFQRGPPPKQAQTRQEPPVRLQPVLQNVQEQRQSRQSSIASVQLLQLFKVQEKLQLAAATPAARGDPRGPNRQRLPVLRESIRRSDQVRKARAGRSRAVTAPVRALWQGVQVQEDADSAQYCRAWHSGAVRVRSLSGELCAGRGSEGSPAEVSSGWGGFK</sequence>
<organism evidence="2">
    <name type="scientific">Culex pipiens</name>
    <name type="common">House mosquito</name>
    <dbReference type="NCBI Taxonomy" id="7175"/>
    <lineage>
        <taxon>Eukaryota</taxon>
        <taxon>Metazoa</taxon>
        <taxon>Ecdysozoa</taxon>
        <taxon>Arthropoda</taxon>
        <taxon>Hexapoda</taxon>
        <taxon>Insecta</taxon>
        <taxon>Pterygota</taxon>
        <taxon>Neoptera</taxon>
        <taxon>Endopterygota</taxon>
        <taxon>Diptera</taxon>
        <taxon>Nematocera</taxon>
        <taxon>Culicoidea</taxon>
        <taxon>Culicidae</taxon>
        <taxon>Culicinae</taxon>
        <taxon>Culicini</taxon>
        <taxon>Culex</taxon>
        <taxon>Culex</taxon>
    </lineage>
</organism>
<feature type="region of interest" description="Disordered" evidence="1">
    <location>
        <begin position="1"/>
        <end position="57"/>
    </location>
</feature>
<dbReference type="AlphaFoldDB" id="A0A8D8BXB8"/>
<dbReference type="EMBL" id="HBUE01094993">
    <property type="protein sequence ID" value="CAG6483092.1"/>
    <property type="molecule type" value="Transcribed_RNA"/>
</dbReference>
<name>A0A8D8BXB8_CULPI</name>
<reference evidence="2" key="1">
    <citation type="submission" date="2021-05" db="EMBL/GenBank/DDBJ databases">
        <authorList>
            <person name="Alioto T."/>
            <person name="Alioto T."/>
            <person name="Gomez Garrido J."/>
        </authorList>
    </citation>
    <scope>NUCLEOTIDE SEQUENCE</scope>
</reference>
<proteinExistence type="predicted"/>